<gene>
    <name evidence="3" type="ORF">EDD54_1499</name>
</gene>
<name>A0A4R6RM20_9HYPH</name>
<reference evidence="3 4" key="1">
    <citation type="submission" date="2019-03" db="EMBL/GenBank/DDBJ databases">
        <title>Genomic Encyclopedia of Type Strains, Phase IV (KMG-IV): sequencing the most valuable type-strain genomes for metagenomic binning, comparative biology and taxonomic classification.</title>
        <authorList>
            <person name="Goeker M."/>
        </authorList>
    </citation>
    <scope>NUCLEOTIDE SEQUENCE [LARGE SCALE GENOMIC DNA]</scope>
    <source>
        <strain evidence="3 4">DSM 102969</strain>
    </source>
</reference>
<keyword evidence="1" id="KW-0732">Signal</keyword>
<feature type="chain" id="PRO_5020860476" evidence="1">
    <location>
        <begin position="25"/>
        <end position="154"/>
    </location>
</feature>
<proteinExistence type="predicted"/>
<dbReference type="EMBL" id="SNXY01000006">
    <property type="protein sequence ID" value="TDP87600.1"/>
    <property type="molecule type" value="Genomic_DNA"/>
</dbReference>
<evidence type="ECO:0000256" key="1">
    <source>
        <dbReference type="SAM" id="SignalP"/>
    </source>
</evidence>
<dbReference type="AlphaFoldDB" id="A0A4R6RM20"/>
<protein>
    <submittedName>
        <fullName evidence="3">YHS domain-containing protein</fullName>
    </submittedName>
</protein>
<sequence length="154" mass="16597">MRHFVIRAAATALTLATLAVPALAGPAKNLVDGVALHGFDPVAYFVDHKPTKGDPSIASTYDGATYEFASKEHKALFDAAPAKYVPVYGGYCAFAVTEGIKADIDPYAYAINDGKLYVNFSVEARDAFQAHVADNSHKAEANWPTVKTLDKVYR</sequence>
<feature type="domain" description="YHS" evidence="2">
    <location>
        <begin position="42"/>
        <end position="86"/>
    </location>
</feature>
<dbReference type="NCBIfam" id="NF041384">
    <property type="entry name" value="YHS_seleno_dom"/>
    <property type="match status" value="1"/>
</dbReference>
<dbReference type="Proteomes" id="UP000294547">
    <property type="component" value="Unassembled WGS sequence"/>
</dbReference>
<feature type="signal peptide" evidence="1">
    <location>
        <begin position="1"/>
        <end position="24"/>
    </location>
</feature>
<dbReference type="Pfam" id="PF04945">
    <property type="entry name" value="YHS"/>
    <property type="match status" value="1"/>
</dbReference>
<evidence type="ECO:0000259" key="2">
    <source>
        <dbReference type="Pfam" id="PF04945"/>
    </source>
</evidence>
<keyword evidence="4" id="KW-1185">Reference proteome</keyword>
<evidence type="ECO:0000313" key="4">
    <source>
        <dbReference type="Proteomes" id="UP000294547"/>
    </source>
</evidence>
<organism evidence="3 4">
    <name type="scientific">Oharaeibacter diazotrophicus</name>
    <dbReference type="NCBI Taxonomy" id="1920512"/>
    <lineage>
        <taxon>Bacteria</taxon>
        <taxon>Pseudomonadati</taxon>
        <taxon>Pseudomonadota</taxon>
        <taxon>Alphaproteobacteria</taxon>
        <taxon>Hyphomicrobiales</taxon>
        <taxon>Pleomorphomonadaceae</taxon>
        <taxon>Oharaeibacter</taxon>
    </lineage>
</organism>
<dbReference type="RefSeq" id="WP_165644482.1">
    <property type="nucleotide sequence ID" value="NZ_BSPM01000008.1"/>
</dbReference>
<accession>A0A4R6RM20</accession>
<comment type="caution">
    <text evidence="3">The sequence shown here is derived from an EMBL/GenBank/DDBJ whole genome shotgun (WGS) entry which is preliminary data.</text>
</comment>
<dbReference type="InterPro" id="IPR007029">
    <property type="entry name" value="YHS_dom"/>
</dbReference>
<evidence type="ECO:0000313" key="3">
    <source>
        <dbReference type="EMBL" id="TDP87600.1"/>
    </source>
</evidence>